<keyword evidence="5" id="KW-1133">Transmembrane helix</keyword>
<dbReference type="EMBL" id="QMIE01000021">
    <property type="protein sequence ID" value="TVM14677.1"/>
    <property type="molecule type" value="Genomic_DNA"/>
</dbReference>
<dbReference type="Gene3D" id="3.40.30.10">
    <property type="entry name" value="Glutaredoxin"/>
    <property type="match status" value="1"/>
</dbReference>
<dbReference type="RefSeq" id="WP_144304397.1">
    <property type="nucleotide sequence ID" value="NZ_QMIE01000021.1"/>
</dbReference>
<protein>
    <recommendedName>
        <fullName evidence="6">Redoxin domain-containing protein</fullName>
    </recommendedName>
</protein>
<gene>
    <name evidence="7" type="ORF">DPQ33_16850</name>
</gene>
<keyword evidence="8" id="KW-1185">Reference proteome</keyword>
<dbReference type="GO" id="GO:0017004">
    <property type="term" value="P:cytochrome complex assembly"/>
    <property type="evidence" value="ECO:0007669"/>
    <property type="project" value="UniProtKB-KW"/>
</dbReference>
<keyword evidence="4" id="KW-0676">Redox-active center</keyword>
<dbReference type="GO" id="GO:0016491">
    <property type="term" value="F:oxidoreductase activity"/>
    <property type="evidence" value="ECO:0007669"/>
    <property type="project" value="InterPro"/>
</dbReference>
<dbReference type="OrthoDB" id="9813820at2"/>
<keyword evidence="3" id="KW-1015">Disulfide bond</keyword>
<evidence type="ECO:0000313" key="8">
    <source>
        <dbReference type="Proteomes" id="UP000448292"/>
    </source>
</evidence>
<dbReference type="Pfam" id="PF08534">
    <property type="entry name" value="Redoxin"/>
    <property type="match status" value="1"/>
</dbReference>
<organism evidence="7 8">
    <name type="scientific">Oceanidesulfovibrio indonesiensis</name>
    <dbReference type="NCBI Taxonomy" id="54767"/>
    <lineage>
        <taxon>Bacteria</taxon>
        <taxon>Pseudomonadati</taxon>
        <taxon>Thermodesulfobacteriota</taxon>
        <taxon>Desulfovibrionia</taxon>
        <taxon>Desulfovibrionales</taxon>
        <taxon>Desulfovibrionaceae</taxon>
        <taxon>Oceanidesulfovibrio</taxon>
    </lineage>
</organism>
<dbReference type="SUPFAM" id="SSF52833">
    <property type="entry name" value="Thioredoxin-like"/>
    <property type="match status" value="1"/>
</dbReference>
<feature type="transmembrane region" description="Helical" evidence="5">
    <location>
        <begin position="12"/>
        <end position="32"/>
    </location>
</feature>
<dbReference type="CDD" id="cd02966">
    <property type="entry name" value="TlpA_like_family"/>
    <property type="match status" value="1"/>
</dbReference>
<comment type="subcellular location">
    <subcellularLocation>
        <location evidence="1">Cell envelope</location>
    </subcellularLocation>
</comment>
<dbReference type="PANTHER" id="PTHR42852:SF6">
    <property type="entry name" value="THIOL:DISULFIDE INTERCHANGE PROTEIN DSBE"/>
    <property type="match status" value="1"/>
</dbReference>
<evidence type="ECO:0000313" key="7">
    <source>
        <dbReference type="EMBL" id="TVM14677.1"/>
    </source>
</evidence>
<dbReference type="AlphaFoldDB" id="A0A7M3MAF3"/>
<comment type="caution">
    <text evidence="7">The sequence shown here is derived from an EMBL/GenBank/DDBJ whole genome shotgun (WGS) entry which is preliminary data.</text>
</comment>
<sequence length="177" mass="19179">MSIIPHGPIRSVLALVLGLCFGVGIFLLTSRWEGQMEQAEVQELPVGMELQSLRGTQQPLAMITAEKPAVVVVFSSWCRYCKPVLRDAMRFNALATQEGVGVYAVNYGETPEKARQVVASLGLDMPVLLDEDKEFAKAVGLNSVPRVFGVAQGGAIRFEGSSLPPESEWAAFIGTLR</sequence>
<name>A0A7M3MAF3_9BACT</name>
<dbReference type="InterPro" id="IPR013740">
    <property type="entry name" value="Redoxin"/>
</dbReference>
<evidence type="ECO:0000256" key="4">
    <source>
        <dbReference type="ARBA" id="ARBA00023284"/>
    </source>
</evidence>
<keyword evidence="5" id="KW-0812">Transmembrane</keyword>
<keyword evidence="2" id="KW-0201">Cytochrome c-type biogenesis</keyword>
<dbReference type="InterPro" id="IPR050553">
    <property type="entry name" value="Thioredoxin_ResA/DsbE_sf"/>
</dbReference>
<feature type="domain" description="Redoxin" evidence="6">
    <location>
        <begin position="53"/>
        <end position="157"/>
    </location>
</feature>
<dbReference type="PANTHER" id="PTHR42852">
    <property type="entry name" value="THIOL:DISULFIDE INTERCHANGE PROTEIN DSBE"/>
    <property type="match status" value="1"/>
</dbReference>
<evidence type="ECO:0000259" key="6">
    <source>
        <dbReference type="Pfam" id="PF08534"/>
    </source>
</evidence>
<reference evidence="7 8" key="1">
    <citation type="submission" date="2018-06" db="EMBL/GenBank/DDBJ databases">
        <title>Complete genome of Desulfovibrio indonesiensis P37SLT.</title>
        <authorList>
            <person name="Crispim J.S."/>
            <person name="Vidigal P.M.P."/>
            <person name="Silva L.C.F."/>
            <person name="Laguardia C.N."/>
            <person name="Araujo L.C."/>
            <person name="Dias R.S."/>
            <person name="Sousa M.P."/>
            <person name="Paula S.O."/>
            <person name="Silva C."/>
        </authorList>
    </citation>
    <scope>NUCLEOTIDE SEQUENCE [LARGE SCALE GENOMIC DNA]</scope>
    <source>
        <strain evidence="7 8">P37SLT</strain>
    </source>
</reference>
<evidence type="ECO:0000256" key="2">
    <source>
        <dbReference type="ARBA" id="ARBA00022748"/>
    </source>
</evidence>
<dbReference type="GO" id="GO:0030313">
    <property type="term" value="C:cell envelope"/>
    <property type="evidence" value="ECO:0007669"/>
    <property type="project" value="UniProtKB-SubCell"/>
</dbReference>
<evidence type="ECO:0000256" key="1">
    <source>
        <dbReference type="ARBA" id="ARBA00004196"/>
    </source>
</evidence>
<dbReference type="InterPro" id="IPR036249">
    <property type="entry name" value="Thioredoxin-like_sf"/>
</dbReference>
<accession>A0A7M3MAF3</accession>
<dbReference type="Proteomes" id="UP000448292">
    <property type="component" value="Unassembled WGS sequence"/>
</dbReference>
<keyword evidence="5" id="KW-0472">Membrane</keyword>
<evidence type="ECO:0000256" key="5">
    <source>
        <dbReference type="SAM" id="Phobius"/>
    </source>
</evidence>
<evidence type="ECO:0000256" key="3">
    <source>
        <dbReference type="ARBA" id="ARBA00023157"/>
    </source>
</evidence>
<proteinExistence type="predicted"/>